<proteinExistence type="inferred from homology"/>
<feature type="compositionally biased region" description="Acidic residues" evidence="2">
    <location>
        <begin position="249"/>
        <end position="258"/>
    </location>
</feature>
<dbReference type="GO" id="GO:0005634">
    <property type="term" value="C:nucleus"/>
    <property type="evidence" value="ECO:0007669"/>
    <property type="project" value="TreeGrafter"/>
</dbReference>
<protein>
    <submittedName>
        <fullName evidence="4">DUF926-domain-containing protein</fullName>
    </submittedName>
</protein>
<gene>
    <name evidence="4" type="ORF">B0H16DRAFT_816536</name>
</gene>
<evidence type="ECO:0000256" key="1">
    <source>
        <dbReference type="ARBA" id="ARBA00009313"/>
    </source>
</evidence>
<feature type="domain" description="NF-kappa-B-activating protein C-terminal" evidence="3">
    <location>
        <begin position="275"/>
        <end position="376"/>
    </location>
</feature>
<feature type="compositionally biased region" description="Basic and acidic residues" evidence="2">
    <location>
        <begin position="97"/>
        <end position="106"/>
    </location>
</feature>
<reference evidence="4" key="1">
    <citation type="submission" date="2023-03" db="EMBL/GenBank/DDBJ databases">
        <title>Massive genome expansion in bonnet fungi (Mycena s.s.) driven by repeated elements and novel gene families across ecological guilds.</title>
        <authorList>
            <consortium name="Lawrence Berkeley National Laboratory"/>
            <person name="Harder C.B."/>
            <person name="Miyauchi S."/>
            <person name="Viragh M."/>
            <person name="Kuo A."/>
            <person name="Thoen E."/>
            <person name="Andreopoulos B."/>
            <person name="Lu D."/>
            <person name="Skrede I."/>
            <person name="Drula E."/>
            <person name="Henrissat B."/>
            <person name="Morin E."/>
            <person name="Kohler A."/>
            <person name="Barry K."/>
            <person name="LaButti K."/>
            <person name="Morin E."/>
            <person name="Salamov A."/>
            <person name="Lipzen A."/>
            <person name="Mereny Z."/>
            <person name="Hegedus B."/>
            <person name="Baldrian P."/>
            <person name="Stursova M."/>
            <person name="Weitz H."/>
            <person name="Taylor A."/>
            <person name="Grigoriev I.V."/>
            <person name="Nagy L.G."/>
            <person name="Martin F."/>
            <person name="Kauserud H."/>
        </authorList>
    </citation>
    <scope>NUCLEOTIDE SEQUENCE</scope>
    <source>
        <strain evidence="4">CBHHK182m</strain>
    </source>
</reference>
<feature type="compositionally biased region" description="Basic residues" evidence="2">
    <location>
        <begin position="126"/>
        <end position="138"/>
    </location>
</feature>
<evidence type="ECO:0000313" key="4">
    <source>
        <dbReference type="EMBL" id="KAJ7752105.1"/>
    </source>
</evidence>
<dbReference type="GO" id="GO:0010468">
    <property type="term" value="P:regulation of gene expression"/>
    <property type="evidence" value="ECO:0007669"/>
    <property type="project" value="TreeGrafter"/>
</dbReference>
<name>A0AAD7IWN5_9AGAR</name>
<dbReference type="PANTHER" id="PTHR13087">
    <property type="entry name" value="NF-KAPPA B ACTIVATING PROTEIN"/>
    <property type="match status" value="1"/>
</dbReference>
<feature type="compositionally biased region" description="Basic residues" evidence="2">
    <location>
        <begin position="18"/>
        <end position="45"/>
    </location>
</feature>
<organism evidence="4 5">
    <name type="scientific">Mycena metata</name>
    <dbReference type="NCBI Taxonomy" id="1033252"/>
    <lineage>
        <taxon>Eukaryota</taxon>
        <taxon>Fungi</taxon>
        <taxon>Dikarya</taxon>
        <taxon>Basidiomycota</taxon>
        <taxon>Agaricomycotina</taxon>
        <taxon>Agaricomycetes</taxon>
        <taxon>Agaricomycetidae</taxon>
        <taxon>Agaricales</taxon>
        <taxon>Marasmiineae</taxon>
        <taxon>Mycenaceae</taxon>
        <taxon>Mycena</taxon>
    </lineage>
</organism>
<dbReference type="Pfam" id="PF06047">
    <property type="entry name" value="Nkap_C"/>
    <property type="match status" value="1"/>
</dbReference>
<dbReference type="InterPro" id="IPR009269">
    <property type="entry name" value="NKAP_C"/>
</dbReference>
<comment type="caution">
    <text evidence="4">The sequence shown here is derived from an EMBL/GenBank/DDBJ whole genome shotgun (WGS) entry which is preliminary data.</text>
</comment>
<comment type="similarity">
    <text evidence="1">Belongs to the NKAP family.</text>
</comment>
<evidence type="ECO:0000259" key="3">
    <source>
        <dbReference type="Pfam" id="PF06047"/>
    </source>
</evidence>
<evidence type="ECO:0000313" key="5">
    <source>
        <dbReference type="Proteomes" id="UP001215598"/>
    </source>
</evidence>
<dbReference type="InterPro" id="IPR040466">
    <property type="entry name" value="NKAP"/>
</dbReference>
<dbReference type="EMBL" id="JARKIB010000060">
    <property type="protein sequence ID" value="KAJ7752105.1"/>
    <property type="molecule type" value="Genomic_DNA"/>
</dbReference>
<dbReference type="GO" id="GO:0003682">
    <property type="term" value="F:chromatin binding"/>
    <property type="evidence" value="ECO:0007669"/>
    <property type="project" value="InterPro"/>
</dbReference>
<feature type="compositionally biased region" description="Polar residues" evidence="2">
    <location>
        <begin position="229"/>
        <end position="243"/>
    </location>
</feature>
<sequence>MSSFVHPSRAGLVPKDIQRRRSPSPRRRRTPSPRRRSPSPRRSRSRERTNRASPEYEDYKRPLPPQESQVPWRQEGSRDRPPHYGGNAYGGGGGDMMESRRAKRDATVVNVWPPSPKAPARDLSPKRGKSSKKSKRPRSVSSDSSEEEYRRRKERKEKKRAKKDRERRSSRKHYDSESDSDDVDRRGRASRKSPSRTRDLPPSRTPSPLVDEEEDEWVVKSTGPAPSILPSTNNGGLPSNSPPKQVADNDGDSDDDDVGPQPLHKPSTSKRIDERSYGGSLLRGEGSAMAAFLQDGTESRIPRRGEIGLTSDEIAKYEDVGYVMSGSRHRRMNAVRMRKENQVISAEEKRGILKLQKEERERREAILREEFSELVNDRLKGTENRNKN</sequence>
<dbReference type="Proteomes" id="UP001215598">
    <property type="component" value="Unassembled WGS sequence"/>
</dbReference>
<feature type="compositionally biased region" description="Basic residues" evidence="2">
    <location>
        <begin position="152"/>
        <end position="162"/>
    </location>
</feature>
<feature type="compositionally biased region" description="Basic and acidic residues" evidence="2">
    <location>
        <begin position="163"/>
        <end position="176"/>
    </location>
</feature>
<evidence type="ECO:0000256" key="2">
    <source>
        <dbReference type="SAM" id="MobiDB-lite"/>
    </source>
</evidence>
<feature type="region of interest" description="Disordered" evidence="2">
    <location>
        <begin position="1"/>
        <end position="284"/>
    </location>
</feature>
<dbReference type="AlphaFoldDB" id="A0AAD7IWN5"/>
<dbReference type="PANTHER" id="PTHR13087:SF0">
    <property type="entry name" value="NFKB ACTIVATING PROTEIN LIKE"/>
    <property type="match status" value="1"/>
</dbReference>
<accession>A0AAD7IWN5</accession>
<keyword evidence="5" id="KW-1185">Reference proteome</keyword>